<dbReference type="GO" id="GO:0009253">
    <property type="term" value="P:peptidoglycan catabolic process"/>
    <property type="evidence" value="ECO:0007669"/>
    <property type="project" value="InterPro"/>
</dbReference>
<dbReference type="GO" id="GO:0008745">
    <property type="term" value="F:N-acetylmuramoyl-L-alanine amidase activity"/>
    <property type="evidence" value="ECO:0007669"/>
    <property type="project" value="InterPro"/>
</dbReference>
<dbReference type="EMBL" id="MCGQ01000053">
    <property type="protein sequence ID" value="OXY88571.1"/>
    <property type="molecule type" value="Genomic_DNA"/>
</dbReference>
<dbReference type="SUPFAM" id="SSF55846">
    <property type="entry name" value="N-acetylmuramoyl-L-alanine amidase-like"/>
    <property type="match status" value="1"/>
</dbReference>
<comment type="caution">
    <text evidence="2">The sequence shown here is derived from an EMBL/GenBank/DDBJ whole genome shotgun (WGS) entry which is preliminary data.</text>
</comment>
<accession>A0A233RYU5</accession>
<organism evidence="2 3">
    <name type="scientific">Streptomyces diastatochromogenes</name>
    <dbReference type="NCBI Taxonomy" id="42236"/>
    <lineage>
        <taxon>Bacteria</taxon>
        <taxon>Bacillati</taxon>
        <taxon>Actinomycetota</taxon>
        <taxon>Actinomycetes</taxon>
        <taxon>Kitasatosporales</taxon>
        <taxon>Streptomycetaceae</taxon>
        <taxon>Streptomyces</taxon>
    </lineage>
</organism>
<dbReference type="Proteomes" id="UP000215483">
    <property type="component" value="Unassembled WGS sequence"/>
</dbReference>
<dbReference type="AlphaFoldDB" id="A0A233RYU5"/>
<reference evidence="2 3" key="1">
    <citation type="submission" date="2016-07" db="EMBL/GenBank/DDBJ databases">
        <title>Draft genome of Streptomyces diastatochromogenes.</title>
        <authorList>
            <person name="Podduturi R."/>
            <person name="Lukassen M.B."/>
            <person name="Clausen N."/>
            <person name="Nielsen J.L."/>
            <person name="Jorgensen N.O."/>
        </authorList>
    </citation>
    <scope>NUCLEOTIDE SEQUENCE [LARGE SCALE GENOMIC DNA]</scope>
    <source>
        <strain evidence="2 3">DSM 40608</strain>
    </source>
</reference>
<evidence type="ECO:0000259" key="1">
    <source>
        <dbReference type="Pfam" id="PF01510"/>
    </source>
</evidence>
<dbReference type="Pfam" id="PF01510">
    <property type="entry name" value="Amidase_2"/>
    <property type="match status" value="1"/>
</dbReference>
<protein>
    <recommendedName>
        <fullName evidence="1">N-acetylmuramoyl-L-alanine amidase domain-containing protein</fullName>
    </recommendedName>
</protein>
<proteinExistence type="predicted"/>
<dbReference type="OrthoDB" id="66275at2"/>
<feature type="domain" description="N-acetylmuramoyl-L-alanine amidase" evidence="1">
    <location>
        <begin position="23"/>
        <end position="146"/>
    </location>
</feature>
<sequence length="268" mass="28848">MARMPGTVYRPVRNFHPNGVREHRGLVLHVQDGNNSPFGWYNDPASQASSDFWVSKSGVIEQYVNTGVDYAWAQVAGNPYYTSVETEGHPNESLTDAQVEGVAKIYAWGHGEWSWPLIVVDSTTAHGLTYHGIGGAAWGGHTGCPGDLRKPQRGRIIARAGELVSPPAPHRTVSVAHMVTAMKADSAGPQGDVTYKTEALLLESALYAEGLLAKQWVDGSLGTKTREAYAAWQRSKAGGSYSESAADGYPGIQSLSRLGTRHNFLALA</sequence>
<dbReference type="InterPro" id="IPR002502">
    <property type="entry name" value="Amidase_domain"/>
</dbReference>
<gene>
    <name evidence="2" type="ORF">BEK98_41915</name>
</gene>
<name>A0A233RYU5_STRDA</name>
<keyword evidence="3" id="KW-1185">Reference proteome</keyword>
<dbReference type="Gene3D" id="3.40.80.10">
    <property type="entry name" value="Peptidoglycan recognition protein-like"/>
    <property type="match status" value="1"/>
</dbReference>
<dbReference type="RefSeq" id="WP_094222252.1">
    <property type="nucleotide sequence ID" value="NZ_MCGQ01000053.1"/>
</dbReference>
<evidence type="ECO:0000313" key="2">
    <source>
        <dbReference type="EMBL" id="OXY88571.1"/>
    </source>
</evidence>
<dbReference type="InterPro" id="IPR036505">
    <property type="entry name" value="Amidase/PGRP_sf"/>
</dbReference>
<evidence type="ECO:0000313" key="3">
    <source>
        <dbReference type="Proteomes" id="UP000215483"/>
    </source>
</evidence>